<evidence type="ECO:0000313" key="2">
    <source>
        <dbReference type="Proteomes" id="UP000294958"/>
    </source>
</evidence>
<proteinExistence type="predicted"/>
<sequence>MKKPPEGGSLTGAVASLILRQVGARWLDQIEPCMRCKISQDDLYVLALAPENGLVGRDQLLFGLYRGNVALLGEVTPLHAAIPLA</sequence>
<dbReference type="Proteomes" id="UP000294958">
    <property type="component" value="Unassembled WGS sequence"/>
</dbReference>
<accession>A0A4R6Y4W8</accession>
<gene>
    <name evidence="1" type="ORF">DES43_15210</name>
</gene>
<protein>
    <submittedName>
        <fullName evidence="1">Uncharacterized protein</fullName>
    </submittedName>
</protein>
<organism evidence="1 2">
    <name type="scientific">Aquamicrobium defluvii</name>
    <dbReference type="NCBI Taxonomy" id="69279"/>
    <lineage>
        <taxon>Bacteria</taxon>
        <taxon>Pseudomonadati</taxon>
        <taxon>Pseudomonadota</taxon>
        <taxon>Alphaproteobacteria</taxon>
        <taxon>Hyphomicrobiales</taxon>
        <taxon>Phyllobacteriaceae</taxon>
        <taxon>Aquamicrobium</taxon>
    </lineage>
</organism>
<keyword evidence="2" id="KW-1185">Reference proteome</keyword>
<evidence type="ECO:0000313" key="1">
    <source>
        <dbReference type="EMBL" id="TDR29004.1"/>
    </source>
</evidence>
<dbReference type="EMBL" id="SNZF01000052">
    <property type="protein sequence ID" value="TDR29004.1"/>
    <property type="molecule type" value="Genomic_DNA"/>
</dbReference>
<dbReference type="AlphaFoldDB" id="A0A4R6Y4W8"/>
<comment type="caution">
    <text evidence="1">The sequence shown here is derived from an EMBL/GenBank/DDBJ whole genome shotgun (WGS) entry which is preliminary data.</text>
</comment>
<name>A0A4R6Y4W8_9HYPH</name>
<reference evidence="1 2" key="1">
    <citation type="submission" date="2019-03" db="EMBL/GenBank/DDBJ databases">
        <title>Genomic Encyclopedia of Type Strains, Phase IV (KMG-IV): sequencing the most valuable type-strain genomes for metagenomic binning, comparative biology and taxonomic classification.</title>
        <authorList>
            <person name="Goeker M."/>
        </authorList>
    </citation>
    <scope>NUCLEOTIDE SEQUENCE [LARGE SCALE GENOMIC DNA]</scope>
    <source>
        <strain evidence="1 2">DSM 11603</strain>
    </source>
</reference>